<proteinExistence type="predicted"/>
<organism evidence="3 4">
    <name type="scientific">Phytoactinopolyspora halophila</name>
    <dbReference type="NCBI Taxonomy" id="1981511"/>
    <lineage>
        <taxon>Bacteria</taxon>
        <taxon>Bacillati</taxon>
        <taxon>Actinomycetota</taxon>
        <taxon>Actinomycetes</taxon>
        <taxon>Jiangellales</taxon>
        <taxon>Jiangellaceae</taxon>
        <taxon>Phytoactinopolyspora</taxon>
    </lineage>
</organism>
<evidence type="ECO:0000256" key="2">
    <source>
        <dbReference type="SAM" id="SignalP"/>
    </source>
</evidence>
<accession>A0A329QI77</accession>
<keyword evidence="1" id="KW-1133">Transmembrane helix</keyword>
<evidence type="ECO:0000313" key="3">
    <source>
        <dbReference type="EMBL" id="RAW11631.1"/>
    </source>
</evidence>
<keyword evidence="1" id="KW-0472">Membrane</keyword>
<reference evidence="3 4" key="1">
    <citation type="submission" date="2018-06" db="EMBL/GenBank/DDBJ databases">
        <title>Phytoactinopolyspora halophila sp. nov., a novel halophilic actinomycete isolated from a saline soil in China.</title>
        <authorList>
            <person name="Tang S.-K."/>
        </authorList>
    </citation>
    <scope>NUCLEOTIDE SEQUENCE [LARGE SCALE GENOMIC DNA]</scope>
    <source>
        <strain evidence="3 4">YIM 96934</strain>
    </source>
</reference>
<protein>
    <recommendedName>
        <fullName evidence="5">Gram-positive cocci surface proteins LPxTG domain-containing protein</fullName>
    </recommendedName>
</protein>
<keyword evidence="4" id="KW-1185">Reference proteome</keyword>
<evidence type="ECO:0000313" key="4">
    <source>
        <dbReference type="Proteomes" id="UP000250462"/>
    </source>
</evidence>
<feature type="signal peptide" evidence="2">
    <location>
        <begin position="1"/>
        <end position="24"/>
    </location>
</feature>
<name>A0A329QI77_9ACTN</name>
<sequence length="69" mass="6874">MRLVRRMHRIVVPAVLGTVGTALAVAPAAAVGAGGPLPDTGSSVLWWVVGAVVVLAAGGGLYALSRRGK</sequence>
<keyword evidence="2" id="KW-0732">Signal</keyword>
<comment type="caution">
    <text evidence="3">The sequence shown here is derived from an EMBL/GenBank/DDBJ whole genome shotgun (WGS) entry which is preliminary data.</text>
</comment>
<evidence type="ECO:0008006" key="5">
    <source>
        <dbReference type="Google" id="ProtNLM"/>
    </source>
</evidence>
<keyword evidence="1" id="KW-0812">Transmembrane</keyword>
<gene>
    <name evidence="3" type="ORF">DPM12_16310</name>
</gene>
<dbReference type="EMBL" id="QMIG01000019">
    <property type="protein sequence ID" value="RAW11631.1"/>
    <property type="molecule type" value="Genomic_DNA"/>
</dbReference>
<dbReference type="RefSeq" id="WP_112259401.1">
    <property type="nucleotide sequence ID" value="NZ_QMIG01000019.1"/>
</dbReference>
<dbReference type="AlphaFoldDB" id="A0A329QI77"/>
<feature type="transmembrane region" description="Helical" evidence="1">
    <location>
        <begin position="44"/>
        <end position="64"/>
    </location>
</feature>
<feature type="chain" id="PRO_5038917548" description="Gram-positive cocci surface proteins LPxTG domain-containing protein" evidence="2">
    <location>
        <begin position="25"/>
        <end position="69"/>
    </location>
</feature>
<dbReference type="Proteomes" id="UP000250462">
    <property type="component" value="Unassembled WGS sequence"/>
</dbReference>
<dbReference type="NCBIfam" id="TIGR01167">
    <property type="entry name" value="LPXTG_anchor"/>
    <property type="match status" value="1"/>
</dbReference>
<evidence type="ECO:0000256" key="1">
    <source>
        <dbReference type="SAM" id="Phobius"/>
    </source>
</evidence>